<keyword evidence="3" id="KW-1185">Reference proteome</keyword>
<accession>L8X0P0</accession>
<gene>
    <name evidence="2" type="ORF">AG1IA_03365</name>
</gene>
<proteinExistence type="predicted"/>
<evidence type="ECO:0000313" key="2">
    <source>
        <dbReference type="EMBL" id="ELU42603.1"/>
    </source>
</evidence>
<name>L8X0P0_THACA</name>
<comment type="caution">
    <text evidence="2">The sequence shown here is derived from an EMBL/GenBank/DDBJ whole genome shotgun (WGS) entry which is preliminary data.</text>
</comment>
<dbReference type="AlphaFoldDB" id="L8X0P0"/>
<feature type="region of interest" description="Disordered" evidence="1">
    <location>
        <begin position="182"/>
        <end position="206"/>
    </location>
</feature>
<sequence>MDSMYASRVAKTQGLTAFVVVAGIWTALEVFCEGRPIFPTCPLEPGTFPEGLGAEPVSPTVTVIKWSTVFVLTCVTTEVMTEGVAVSQTDESALVEMPPVGTIEEVTFEAALTSSAIVDVEGVPGTVTVEVRLTSLVTVATLAEATVVGVIDVIFTPESKKGVEMHKQRFQVVPALERLVGRQKASNPVANESEKENVDATAQQAG</sequence>
<protein>
    <submittedName>
        <fullName evidence="2">Uncharacterized protein</fullName>
    </submittedName>
</protein>
<evidence type="ECO:0000313" key="3">
    <source>
        <dbReference type="Proteomes" id="UP000011668"/>
    </source>
</evidence>
<dbReference type="EMBL" id="AFRT01000782">
    <property type="protein sequence ID" value="ELU42603.1"/>
    <property type="molecule type" value="Genomic_DNA"/>
</dbReference>
<evidence type="ECO:0000256" key="1">
    <source>
        <dbReference type="SAM" id="MobiDB-lite"/>
    </source>
</evidence>
<organism evidence="2 3">
    <name type="scientific">Thanatephorus cucumeris (strain AG1-IA)</name>
    <name type="common">Rice sheath blight fungus</name>
    <name type="synonym">Rhizoctonia solani</name>
    <dbReference type="NCBI Taxonomy" id="983506"/>
    <lineage>
        <taxon>Eukaryota</taxon>
        <taxon>Fungi</taxon>
        <taxon>Dikarya</taxon>
        <taxon>Basidiomycota</taxon>
        <taxon>Agaricomycotina</taxon>
        <taxon>Agaricomycetes</taxon>
        <taxon>Cantharellales</taxon>
        <taxon>Ceratobasidiaceae</taxon>
        <taxon>Rhizoctonia</taxon>
        <taxon>Rhizoctonia solani AG-1</taxon>
    </lineage>
</organism>
<dbReference type="HOGENOM" id="CLU_1332729_0_0_1"/>
<dbReference type="Proteomes" id="UP000011668">
    <property type="component" value="Unassembled WGS sequence"/>
</dbReference>
<reference evidence="2 3" key="1">
    <citation type="journal article" date="2013" name="Nat. Commun.">
        <title>The evolution and pathogenic mechanisms of the rice sheath blight pathogen.</title>
        <authorList>
            <person name="Zheng A."/>
            <person name="Lin R."/>
            <person name="Xu L."/>
            <person name="Qin P."/>
            <person name="Tang C."/>
            <person name="Ai P."/>
            <person name="Zhang D."/>
            <person name="Liu Y."/>
            <person name="Sun Z."/>
            <person name="Feng H."/>
            <person name="Wang Y."/>
            <person name="Chen Y."/>
            <person name="Liang X."/>
            <person name="Fu R."/>
            <person name="Li Q."/>
            <person name="Zhang J."/>
            <person name="Yu X."/>
            <person name="Xie Z."/>
            <person name="Ding L."/>
            <person name="Guan P."/>
            <person name="Tang J."/>
            <person name="Liang Y."/>
            <person name="Wang S."/>
            <person name="Deng Q."/>
            <person name="Li S."/>
            <person name="Zhu J."/>
            <person name="Wang L."/>
            <person name="Liu H."/>
            <person name="Li P."/>
        </authorList>
    </citation>
    <scope>NUCLEOTIDE SEQUENCE [LARGE SCALE GENOMIC DNA]</scope>
    <source>
        <strain evidence="3">AG-1 IA</strain>
    </source>
</reference>